<reference evidence="3" key="1">
    <citation type="submission" date="2014-03" db="EMBL/GenBank/DDBJ databases">
        <authorList>
            <person name="Genoscope - CEA"/>
        </authorList>
    </citation>
    <scope>NUCLEOTIDE SEQUENCE [LARGE SCALE GENOMIC DNA]</scope>
    <source>
        <strain evidence="3">CF27</strain>
    </source>
</reference>
<dbReference type="Proteomes" id="UP000193925">
    <property type="component" value="Chromosome AFERRI"/>
</dbReference>
<evidence type="ECO:0000256" key="2">
    <source>
        <dbReference type="SAM" id="MobiDB-lite"/>
    </source>
</evidence>
<dbReference type="AlphaFoldDB" id="A0A060UN53"/>
<keyword evidence="5" id="KW-1185">Reference proteome</keyword>
<dbReference type="NCBIfam" id="TIGR01552">
    <property type="entry name" value="phd_fam"/>
    <property type="match status" value="1"/>
</dbReference>
<gene>
    <name evidence="4" type="ORF">AFERRI_30182</name>
    <name evidence="3" type="ORF">AFERRI_30382</name>
</gene>
<evidence type="ECO:0000313" key="4">
    <source>
        <dbReference type="EMBL" id="SMH66450.1"/>
    </source>
</evidence>
<dbReference type="EMBL" id="CCCS020000023">
    <property type="protein sequence ID" value="CDQ09736.1"/>
    <property type="molecule type" value="Genomic_DNA"/>
</dbReference>
<sequence length="84" mass="9421">MQTNMLESKNRFSELVKRAQAGEEIVITNRGVPAVRLEPVRTDSAGAASGDILGWLARNPLPAHARRSPEEIAADIQREREEWR</sequence>
<dbReference type="SUPFAM" id="SSF143120">
    <property type="entry name" value="YefM-like"/>
    <property type="match status" value="1"/>
</dbReference>
<organism evidence="3">
    <name type="scientific">Acidithiobacillus ferrivorans</name>
    <dbReference type="NCBI Taxonomy" id="160808"/>
    <lineage>
        <taxon>Bacteria</taxon>
        <taxon>Pseudomonadati</taxon>
        <taxon>Pseudomonadota</taxon>
        <taxon>Acidithiobacillia</taxon>
        <taxon>Acidithiobacillales</taxon>
        <taxon>Acidithiobacillaceae</taxon>
        <taxon>Acidithiobacillus</taxon>
    </lineage>
</organism>
<dbReference type="EMBL" id="LT841305">
    <property type="protein sequence ID" value="SMH66450.1"/>
    <property type="molecule type" value="Genomic_DNA"/>
</dbReference>
<dbReference type="InterPro" id="IPR036165">
    <property type="entry name" value="YefM-like_sf"/>
</dbReference>
<name>A0A060UN53_9PROT</name>
<dbReference type="RefSeq" id="WP_035192000.1">
    <property type="nucleotide sequence ID" value="NZ_CCCS020000023.1"/>
</dbReference>
<evidence type="ECO:0000313" key="3">
    <source>
        <dbReference type="EMBL" id="CDQ09736.1"/>
    </source>
</evidence>
<feature type="region of interest" description="Disordered" evidence="2">
    <location>
        <begin position="64"/>
        <end position="84"/>
    </location>
</feature>
<proteinExistence type="inferred from homology"/>
<evidence type="ECO:0000256" key="1">
    <source>
        <dbReference type="ARBA" id="ARBA00009981"/>
    </source>
</evidence>
<accession>A0A060UN53</accession>
<protein>
    <submittedName>
        <fullName evidence="3">Uncharacterized protein</fullName>
    </submittedName>
</protein>
<reference evidence="3" key="2">
    <citation type="submission" date="2014-07" db="EMBL/GenBank/DDBJ databases">
        <title>Initial genome analysis of the psychrotolerant acidophile Acidithiobacillus ferrivorans CF27: insights into iron and sulfur oxidation pathways and into biofilm formation.</title>
        <authorList>
            <person name="Talla E."/>
            <person name="Hedrich S."/>
            <person name="Mangenot S."/>
            <person name="Ji B."/>
            <person name="Johnson D.B."/>
            <person name="Barbe V."/>
            <person name="Bonnefoy V."/>
        </authorList>
    </citation>
    <scope>NUCLEOTIDE SEQUENCE [LARGE SCALE GENOMIC DNA]</scope>
    <source>
        <strain evidence="3">CF27</strain>
    </source>
</reference>
<evidence type="ECO:0000313" key="5">
    <source>
        <dbReference type="Proteomes" id="UP000193925"/>
    </source>
</evidence>
<reference evidence="4 5" key="3">
    <citation type="submission" date="2017-03" db="EMBL/GenBank/DDBJ databases">
        <authorList>
            <person name="Regsiter A."/>
            <person name="William W."/>
        </authorList>
    </citation>
    <scope>NUCLEOTIDE SEQUENCE [LARGE SCALE GENOMIC DNA]</scope>
    <source>
        <strain evidence="4">PRJEB5721</strain>
    </source>
</reference>
<dbReference type="Gene3D" id="3.40.1620.10">
    <property type="entry name" value="YefM-like domain"/>
    <property type="match status" value="1"/>
</dbReference>
<comment type="similarity">
    <text evidence="1">Belongs to the phD/YefM antitoxin family.</text>
</comment>